<feature type="transmembrane region" description="Helical" evidence="1">
    <location>
        <begin position="31"/>
        <end position="52"/>
    </location>
</feature>
<protein>
    <recommendedName>
        <fullName evidence="4">Flp/Fap pilin component</fullName>
    </recommendedName>
</protein>
<keyword evidence="1" id="KW-0812">Transmembrane</keyword>
<evidence type="ECO:0000256" key="1">
    <source>
        <dbReference type="SAM" id="Phobius"/>
    </source>
</evidence>
<evidence type="ECO:0008006" key="4">
    <source>
        <dbReference type="Google" id="ProtNLM"/>
    </source>
</evidence>
<organism evidence="2 3">
    <name type="scientific">Alloalcanivorax venustensis ISO4</name>
    <dbReference type="NCBI Taxonomy" id="1177184"/>
    <lineage>
        <taxon>Bacteria</taxon>
        <taxon>Pseudomonadati</taxon>
        <taxon>Pseudomonadota</taxon>
        <taxon>Gammaproteobacteria</taxon>
        <taxon>Oceanospirillales</taxon>
        <taxon>Alcanivoracaceae</taxon>
        <taxon>Alloalcanivorax</taxon>
    </lineage>
</organism>
<name>A0ABS0AHC8_9GAMM</name>
<sequence>MKSLTIFTTASQQLAARLFSRGRTQADKQRGASALEYIVLAAVIVIAIITALTTTDIASKITDTFQTIVDEMPSGSGDETEA</sequence>
<proteinExistence type="predicted"/>
<dbReference type="EMBL" id="ARXR01000017">
    <property type="protein sequence ID" value="MBF5053532.1"/>
    <property type="molecule type" value="Genomic_DNA"/>
</dbReference>
<dbReference type="Proteomes" id="UP000644441">
    <property type="component" value="Unassembled WGS sequence"/>
</dbReference>
<keyword evidence="1" id="KW-0472">Membrane</keyword>
<gene>
    <name evidence="2" type="ORF">ISO4_02134</name>
</gene>
<keyword evidence="3" id="KW-1185">Reference proteome</keyword>
<keyword evidence="1" id="KW-1133">Transmembrane helix</keyword>
<evidence type="ECO:0000313" key="3">
    <source>
        <dbReference type="Proteomes" id="UP000644441"/>
    </source>
</evidence>
<comment type="caution">
    <text evidence="2">The sequence shown here is derived from an EMBL/GenBank/DDBJ whole genome shotgun (WGS) entry which is preliminary data.</text>
</comment>
<accession>A0ABS0AHC8</accession>
<dbReference type="RefSeq" id="WP_194856213.1">
    <property type="nucleotide sequence ID" value="NZ_ARXR01000017.1"/>
</dbReference>
<evidence type="ECO:0000313" key="2">
    <source>
        <dbReference type="EMBL" id="MBF5053532.1"/>
    </source>
</evidence>
<reference evidence="2 3" key="1">
    <citation type="submission" date="2012-09" db="EMBL/GenBank/DDBJ databases">
        <title>Genome Sequence of alkane-degrading Bacterium Alcanivorax venustensis ISO4.</title>
        <authorList>
            <person name="Lai Q."/>
            <person name="Shao Z."/>
        </authorList>
    </citation>
    <scope>NUCLEOTIDE SEQUENCE [LARGE SCALE GENOMIC DNA]</scope>
    <source>
        <strain evidence="2 3">ISO4</strain>
    </source>
</reference>